<dbReference type="AlphaFoldDB" id="A0A1F5LX51"/>
<keyword evidence="5" id="KW-1185">Reference proteome</keyword>
<gene>
    <name evidence="4" type="ORF">PENARI_c001G00328</name>
</gene>
<dbReference type="CDD" id="cd12148">
    <property type="entry name" value="fungal_TF_MHR"/>
    <property type="match status" value="1"/>
</dbReference>
<evidence type="ECO:0000259" key="3">
    <source>
        <dbReference type="SMART" id="SM00906"/>
    </source>
</evidence>
<dbReference type="GO" id="GO:0003677">
    <property type="term" value="F:DNA binding"/>
    <property type="evidence" value="ECO:0007669"/>
    <property type="project" value="InterPro"/>
</dbReference>
<dbReference type="Pfam" id="PF04082">
    <property type="entry name" value="Fungal_trans"/>
    <property type="match status" value="1"/>
</dbReference>
<dbReference type="InterPro" id="IPR050987">
    <property type="entry name" value="AtrR-like"/>
</dbReference>
<reference evidence="4 5" key="1">
    <citation type="journal article" date="2016" name="Sci. Rep.">
        <title>Penicillium arizonense, a new, genome sequenced fungal species, reveals a high chemical diversity in secreted metabolites.</title>
        <authorList>
            <person name="Grijseels S."/>
            <person name="Nielsen J.C."/>
            <person name="Randelovic M."/>
            <person name="Nielsen J."/>
            <person name="Nielsen K.F."/>
            <person name="Workman M."/>
            <person name="Frisvad J.C."/>
        </authorList>
    </citation>
    <scope>NUCLEOTIDE SEQUENCE [LARGE SCALE GENOMIC DNA]</scope>
    <source>
        <strain evidence="4 5">CBS 141311</strain>
    </source>
</reference>
<dbReference type="Proteomes" id="UP000177622">
    <property type="component" value="Unassembled WGS sequence"/>
</dbReference>
<comment type="caution">
    <text evidence="4">The sequence shown here is derived from an EMBL/GenBank/DDBJ whole genome shotgun (WGS) entry which is preliminary data.</text>
</comment>
<dbReference type="GO" id="GO:0008270">
    <property type="term" value="F:zinc ion binding"/>
    <property type="evidence" value="ECO:0007669"/>
    <property type="project" value="InterPro"/>
</dbReference>
<keyword evidence="1" id="KW-0539">Nucleus</keyword>
<dbReference type="GO" id="GO:0003700">
    <property type="term" value="F:DNA-binding transcription factor activity"/>
    <property type="evidence" value="ECO:0007669"/>
    <property type="project" value="InterPro"/>
</dbReference>
<proteinExistence type="predicted"/>
<dbReference type="RefSeq" id="XP_022493171.1">
    <property type="nucleotide sequence ID" value="XM_022626136.1"/>
</dbReference>
<organism evidence="4 5">
    <name type="scientific">Penicillium arizonense</name>
    <dbReference type="NCBI Taxonomy" id="1835702"/>
    <lineage>
        <taxon>Eukaryota</taxon>
        <taxon>Fungi</taxon>
        <taxon>Dikarya</taxon>
        <taxon>Ascomycota</taxon>
        <taxon>Pezizomycotina</taxon>
        <taxon>Eurotiomycetes</taxon>
        <taxon>Eurotiomycetidae</taxon>
        <taxon>Eurotiales</taxon>
        <taxon>Aspergillaceae</taxon>
        <taxon>Penicillium</taxon>
    </lineage>
</organism>
<dbReference type="EMBL" id="LXJU01000001">
    <property type="protein sequence ID" value="OGE57748.1"/>
    <property type="molecule type" value="Genomic_DNA"/>
</dbReference>
<dbReference type="GeneID" id="34570870"/>
<feature type="domain" description="Xylanolytic transcriptional activator regulatory" evidence="3">
    <location>
        <begin position="232"/>
        <end position="307"/>
    </location>
</feature>
<dbReference type="SMART" id="SM00906">
    <property type="entry name" value="Fungal_trans"/>
    <property type="match status" value="1"/>
</dbReference>
<sequence length="674" mass="75131">MAEALDADGDGACVGSDAKEVEGLLIDDEACTMDPVGDNTTHFSGEFSYWNFSMRLKRHMEQQMGGLEGSHISGPSGVWDFPRAHQLRPGRDRLSAAISCCPPGPIAEFLTRNFFKYAETHYFFVGKTWFFERMNLLYSDSGSFAKKGGEAIISILLTVFAIGSQYAHFESSTYNSSGSSRQNLSEEDIDATLYQQAIHLLPEIIELSSLESVQACLLLGYYALPVDTSGLGYIYVNIAIRLGMQNGMHRRCKNDAFDATMVETRNRVWWTAYLLERKISIFHGRPLSVLRNDVDATIPLYQSTLEFNDTHASVARTDASIKLVHFLEDLFHKVNNLRSCQKQQIPTIITHLLTIKAAMKEWWSSLPQEVVNSSLQPPAHVRSVMHLQLEYCLVRMFIGRPFLLRREYSDSTNNAPAYSENNPDESHTTSNGAGFKHSSSRKDLIDDCIEAATEALRICQELRDSGAGLARASYIEYSSCRASLLVLIAFSIQNPSEQFQRNKLLYNGLGMIRDMSAAGESAQSEVCLIESLKRALARLHTGAQQPQQGNIMAPSAYSISEYEAFKHWGATLREGVMFEAADIATNPSHDQSSFDAQSYDRIMQTNCGQGLFSASDCDMGMLGSLDPLVEIPLFGTENTFPSATWPIWTETQVLEQFLTNPEYGIAHGMDIGEH</sequence>
<dbReference type="GO" id="GO:0006351">
    <property type="term" value="P:DNA-templated transcription"/>
    <property type="evidence" value="ECO:0007669"/>
    <property type="project" value="InterPro"/>
</dbReference>
<feature type="region of interest" description="Disordered" evidence="2">
    <location>
        <begin position="413"/>
        <end position="439"/>
    </location>
</feature>
<protein>
    <recommendedName>
        <fullName evidence="3">Xylanolytic transcriptional activator regulatory domain-containing protein</fullName>
    </recommendedName>
</protein>
<dbReference type="PANTHER" id="PTHR46910:SF23">
    <property type="entry name" value="THIAMINE REPRESSIBLE GENES REGULATORY PROTEIN THI1"/>
    <property type="match status" value="1"/>
</dbReference>
<dbReference type="STRING" id="1835702.A0A1F5LX51"/>
<evidence type="ECO:0000313" key="5">
    <source>
        <dbReference type="Proteomes" id="UP000177622"/>
    </source>
</evidence>
<dbReference type="InterPro" id="IPR007219">
    <property type="entry name" value="XnlR_reg_dom"/>
</dbReference>
<name>A0A1F5LX51_PENAI</name>
<dbReference type="OrthoDB" id="3921198at2759"/>
<dbReference type="PANTHER" id="PTHR46910">
    <property type="entry name" value="TRANSCRIPTION FACTOR PDR1"/>
    <property type="match status" value="1"/>
</dbReference>
<evidence type="ECO:0000313" key="4">
    <source>
        <dbReference type="EMBL" id="OGE57748.1"/>
    </source>
</evidence>
<accession>A0A1F5LX51</accession>
<evidence type="ECO:0000256" key="2">
    <source>
        <dbReference type="SAM" id="MobiDB-lite"/>
    </source>
</evidence>
<evidence type="ECO:0000256" key="1">
    <source>
        <dbReference type="ARBA" id="ARBA00023242"/>
    </source>
</evidence>